<dbReference type="EMBL" id="FOPP01000008">
    <property type="protein sequence ID" value="SFH30038.1"/>
    <property type="molecule type" value="Genomic_DNA"/>
</dbReference>
<dbReference type="Gene3D" id="2.40.128.410">
    <property type="match status" value="1"/>
</dbReference>
<feature type="chain" id="PRO_5011606703" description="DUF4251 domain-containing protein" evidence="1">
    <location>
        <begin position="22"/>
        <end position="173"/>
    </location>
</feature>
<organism evidence="2 3">
    <name type="scientific">Pedobacter insulae</name>
    <dbReference type="NCBI Taxonomy" id="414048"/>
    <lineage>
        <taxon>Bacteria</taxon>
        <taxon>Pseudomonadati</taxon>
        <taxon>Bacteroidota</taxon>
        <taxon>Sphingobacteriia</taxon>
        <taxon>Sphingobacteriales</taxon>
        <taxon>Sphingobacteriaceae</taxon>
        <taxon>Pedobacter</taxon>
    </lineage>
</organism>
<protein>
    <recommendedName>
        <fullName evidence="4">DUF4251 domain-containing protein</fullName>
    </recommendedName>
</protein>
<evidence type="ECO:0008006" key="4">
    <source>
        <dbReference type="Google" id="ProtNLM"/>
    </source>
</evidence>
<keyword evidence="1" id="KW-0732">Signal</keyword>
<accession>A0A1I2YWJ2</accession>
<reference evidence="2 3" key="1">
    <citation type="submission" date="2016-10" db="EMBL/GenBank/DDBJ databases">
        <authorList>
            <person name="de Groot N.N."/>
        </authorList>
    </citation>
    <scope>NUCLEOTIDE SEQUENCE [LARGE SCALE GENOMIC DNA]</scope>
    <source>
        <strain evidence="2 3">DSM 18684</strain>
    </source>
</reference>
<proteinExistence type="predicted"/>
<dbReference type="Pfam" id="PF14059">
    <property type="entry name" value="DUF4251"/>
    <property type="match status" value="1"/>
</dbReference>
<dbReference type="AlphaFoldDB" id="A0A1I2YWJ2"/>
<evidence type="ECO:0000313" key="2">
    <source>
        <dbReference type="EMBL" id="SFH30038.1"/>
    </source>
</evidence>
<evidence type="ECO:0000313" key="3">
    <source>
        <dbReference type="Proteomes" id="UP000199666"/>
    </source>
</evidence>
<dbReference type="STRING" id="414048.SAMN04489864_108142"/>
<name>A0A1I2YWJ2_9SPHI</name>
<dbReference type="InterPro" id="IPR025347">
    <property type="entry name" value="DUF4251"/>
</dbReference>
<dbReference type="RefSeq" id="WP_090995483.1">
    <property type="nucleotide sequence ID" value="NZ_FOPP01000008.1"/>
</dbReference>
<dbReference type="Proteomes" id="UP000199666">
    <property type="component" value="Unassembled WGS sequence"/>
</dbReference>
<sequence length="173" mass="19093">MNRIKIIISILLAFISIGVNAQTDKETTKRIIEAKDFVFIASSAIPMNSAEINNILSRMPGGNGGGTISLTGGNYDVRITPDSLVAYLPYYGRAFSAPMDRNESGFKFTSTKFSYQNVTRKKGGWQITINPKDTKENIRMNFSVSQNGYASLVVSSNNKQSINYNGYLAEPKK</sequence>
<evidence type="ECO:0000256" key="1">
    <source>
        <dbReference type="SAM" id="SignalP"/>
    </source>
</evidence>
<keyword evidence="3" id="KW-1185">Reference proteome</keyword>
<dbReference type="OrthoDB" id="1097715at2"/>
<gene>
    <name evidence="2" type="ORF">SAMN04489864_108142</name>
</gene>
<feature type="signal peptide" evidence="1">
    <location>
        <begin position="1"/>
        <end position="21"/>
    </location>
</feature>